<proteinExistence type="predicted"/>
<dbReference type="AlphaFoldDB" id="A0A3N4K1J0"/>
<sequence length="57" mass="6673">MVIMLEDAEQVPVSLLKHLRISAPYLSPCWILYSTVMFSFCITDVRIFTDRAFYIDI</sequence>
<feature type="transmembrane region" description="Helical" evidence="1">
    <location>
        <begin position="30"/>
        <end position="49"/>
    </location>
</feature>
<keyword evidence="1" id="KW-0472">Membrane</keyword>
<reference evidence="2 3" key="1">
    <citation type="journal article" date="2018" name="Nat. Ecol. Evol.">
        <title>Pezizomycetes genomes reveal the molecular basis of ectomycorrhizal truffle lifestyle.</title>
        <authorList>
            <person name="Murat C."/>
            <person name="Payen T."/>
            <person name="Noel B."/>
            <person name="Kuo A."/>
            <person name="Morin E."/>
            <person name="Chen J."/>
            <person name="Kohler A."/>
            <person name="Krizsan K."/>
            <person name="Balestrini R."/>
            <person name="Da Silva C."/>
            <person name="Montanini B."/>
            <person name="Hainaut M."/>
            <person name="Levati E."/>
            <person name="Barry K.W."/>
            <person name="Belfiori B."/>
            <person name="Cichocki N."/>
            <person name="Clum A."/>
            <person name="Dockter R.B."/>
            <person name="Fauchery L."/>
            <person name="Guy J."/>
            <person name="Iotti M."/>
            <person name="Le Tacon F."/>
            <person name="Lindquist E.A."/>
            <person name="Lipzen A."/>
            <person name="Malagnac F."/>
            <person name="Mello A."/>
            <person name="Molinier V."/>
            <person name="Miyauchi S."/>
            <person name="Poulain J."/>
            <person name="Riccioni C."/>
            <person name="Rubini A."/>
            <person name="Sitrit Y."/>
            <person name="Splivallo R."/>
            <person name="Traeger S."/>
            <person name="Wang M."/>
            <person name="Zifcakova L."/>
            <person name="Wipf D."/>
            <person name="Zambonelli A."/>
            <person name="Paolocci F."/>
            <person name="Nowrousian M."/>
            <person name="Ottonello S."/>
            <person name="Baldrian P."/>
            <person name="Spatafora J.W."/>
            <person name="Henrissat B."/>
            <person name="Nagy L.G."/>
            <person name="Aury J.M."/>
            <person name="Wincker P."/>
            <person name="Grigoriev I.V."/>
            <person name="Bonfante P."/>
            <person name="Martin F.M."/>
        </authorList>
    </citation>
    <scope>NUCLEOTIDE SEQUENCE [LARGE SCALE GENOMIC DNA]</scope>
    <source>
        <strain evidence="2 3">120613-1</strain>
    </source>
</reference>
<keyword evidence="3" id="KW-1185">Reference proteome</keyword>
<evidence type="ECO:0000256" key="1">
    <source>
        <dbReference type="SAM" id="Phobius"/>
    </source>
</evidence>
<keyword evidence="1" id="KW-0812">Transmembrane</keyword>
<name>A0A3N4K1J0_9PEZI</name>
<gene>
    <name evidence="2" type="ORF">L873DRAFT_1799624</name>
</gene>
<dbReference type="Proteomes" id="UP000276215">
    <property type="component" value="Unassembled WGS sequence"/>
</dbReference>
<dbReference type="EMBL" id="ML120359">
    <property type="protein sequence ID" value="RPB04163.1"/>
    <property type="molecule type" value="Genomic_DNA"/>
</dbReference>
<keyword evidence="1" id="KW-1133">Transmembrane helix</keyword>
<evidence type="ECO:0000313" key="3">
    <source>
        <dbReference type="Proteomes" id="UP000276215"/>
    </source>
</evidence>
<protein>
    <submittedName>
        <fullName evidence="2">Uncharacterized protein</fullName>
    </submittedName>
</protein>
<organism evidence="2 3">
    <name type="scientific">Choiromyces venosus 120613-1</name>
    <dbReference type="NCBI Taxonomy" id="1336337"/>
    <lineage>
        <taxon>Eukaryota</taxon>
        <taxon>Fungi</taxon>
        <taxon>Dikarya</taxon>
        <taxon>Ascomycota</taxon>
        <taxon>Pezizomycotina</taxon>
        <taxon>Pezizomycetes</taxon>
        <taxon>Pezizales</taxon>
        <taxon>Tuberaceae</taxon>
        <taxon>Choiromyces</taxon>
    </lineage>
</organism>
<accession>A0A3N4K1J0</accession>
<evidence type="ECO:0000313" key="2">
    <source>
        <dbReference type="EMBL" id="RPB04163.1"/>
    </source>
</evidence>